<sequence>MSSPQVLAFAGVQHEQLRTHLFPGDGLEAAAILLCSRSAGPRVRLLVRDMLLVPYDACRERRPDFVAWPGAYVEEALARAEVDDLTLVFIHSHPGGQFAFSTVDDGSDRQLMASALANHGAFHGSALMIQSGAVRARWYGPDLSPQPIDLVTMTGHNIAYWWEQDAIHGAPSQRPMAFTQGMTTEMGHLTAIVIGISGTGSVASEQINRLGFGRVKHCDFDVVEFKNLNRILNSRTSDAATSRPKADMFVEAVEGYRGPGVAEALPFSILTREAILAASQCDVLFCCVDSLEARQILDMIAAVYLLPLFDMGVVIPTRLTGTANAIADVCGRIDYVQPGRSSLRDRGVYTPESLRAEYLRQHAPESHQQELDAGYIRGAIEEAPAVISLNMRAASACVNEFIARAYPFRHEPNEHYARTLFSLAACEEEYFSEDTFGAHAYAHLLGTGSQEPLLGLPFLSQTTSAGVA</sequence>
<evidence type="ECO:0000256" key="1">
    <source>
        <dbReference type="ARBA" id="ARBA00022670"/>
    </source>
</evidence>
<keyword evidence="9" id="KW-1185">Reference proteome</keyword>
<proteinExistence type="predicted"/>
<dbReference type="Pfam" id="PF14464">
    <property type="entry name" value="Prok-JAB"/>
    <property type="match status" value="1"/>
</dbReference>
<dbReference type="GO" id="GO:0008237">
    <property type="term" value="F:metallopeptidase activity"/>
    <property type="evidence" value="ECO:0007669"/>
    <property type="project" value="UniProtKB-KW"/>
</dbReference>
<dbReference type="GO" id="GO:0016779">
    <property type="term" value="F:nucleotidyltransferase activity"/>
    <property type="evidence" value="ECO:0007669"/>
    <property type="project" value="UniProtKB-KW"/>
</dbReference>
<evidence type="ECO:0000256" key="5">
    <source>
        <dbReference type="ARBA" id="ARBA00023049"/>
    </source>
</evidence>
<organism evidence="8 9">
    <name type="scientific">Oleiagrimonas citrea</name>
    <dbReference type="NCBI Taxonomy" id="1665687"/>
    <lineage>
        <taxon>Bacteria</taxon>
        <taxon>Pseudomonadati</taxon>
        <taxon>Pseudomonadota</taxon>
        <taxon>Gammaproteobacteria</taxon>
        <taxon>Lysobacterales</taxon>
        <taxon>Rhodanobacteraceae</taxon>
        <taxon>Oleiagrimonas</taxon>
    </lineage>
</organism>
<dbReference type="Proteomes" id="UP000541636">
    <property type="component" value="Unassembled WGS sequence"/>
</dbReference>
<keyword evidence="5" id="KW-0482">Metalloprotease</keyword>
<feature type="domain" description="THIF-type NAD/FAD binding fold" evidence="6">
    <location>
        <begin position="187"/>
        <end position="318"/>
    </location>
</feature>
<keyword evidence="3" id="KW-0378">Hydrolase</keyword>
<feature type="domain" description="JAB" evidence="7">
    <location>
        <begin position="15"/>
        <end position="123"/>
    </location>
</feature>
<dbReference type="GO" id="GO:0046872">
    <property type="term" value="F:metal ion binding"/>
    <property type="evidence" value="ECO:0007669"/>
    <property type="project" value="UniProtKB-KW"/>
</dbReference>
<evidence type="ECO:0000313" key="9">
    <source>
        <dbReference type="Proteomes" id="UP000541636"/>
    </source>
</evidence>
<evidence type="ECO:0000259" key="6">
    <source>
        <dbReference type="Pfam" id="PF00899"/>
    </source>
</evidence>
<evidence type="ECO:0000256" key="2">
    <source>
        <dbReference type="ARBA" id="ARBA00022723"/>
    </source>
</evidence>
<keyword evidence="8" id="KW-0808">Transferase</keyword>
<dbReference type="EMBL" id="JAAZQD010000001">
    <property type="protein sequence ID" value="NKZ37368.1"/>
    <property type="molecule type" value="Genomic_DNA"/>
</dbReference>
<reference evidence="8 9" key="1">
    <citation type="journal article" date="2017" name="Int. J. Syst. Evol. Microbiol.">
        <title>Oleiagrimonas citrea sp. nov., a marine bacterium isolated from tidal flat sediment and emended description of the genus Oleiagrimonas Fang et al. 2015 and Oleiagrimonas soli.</title>
        <authorList>
            <person name="Yang S.H."/>
            <person name="Seo H.S."/>
            <person name="Seong C.N."/>
            <person name="Kwon K.K."/>
        </authorList>
    </citation>
    <scope>NUCLEOTIDE SEQUENCE [LARGE SCALE GENOMIC DNA]</scope>
    <source>
        <strain evidence="8 9">MEBiC09124</strain>
    </source>
</reference>
<dbReference type="InterPro" id="IPR035985">
    <property type="entry name" value="Ubiquitin-activating_enz"/>
</dbReference>
<keyword evidence="8" id="KW-0548">Nucleotidyltransferase</keyword>
<dbReference type="InterPro" id="IPR000594">
    <property type="entry name" value="ThiF_NAD_FAD-bd"/>
</dbReference>
<protein>
    <submittedName>
        <fullName evidence="8">ThiF family adenylyltransferase</fullName>
    </submittedName>
</protein>
<dbReference type="GO" id="GO:0008641">
    <property type="term" value="F:ubiquitin-like modifier activating enzyme activity"/>
    <property type="evidence" value="ECO:0007669"/>
    <property type="project" value="InterPro"/>
</dbReference>
<keyword evidence="1" id="KW-0645">Protease</keyword>
<dbReference type="InterPro" id="IPR028090">
    <property type="entry name" value="JAB_dom_prok"/>
</dbReference>
<evidence type="ECO:0000313" key="8">
    <source>
        <dbReference type="EMBL" id="NKZ37368.1"/>
    </source>
</evidence>
<evidence type="ECO:0000259" key="7">
    <source>
        <dbReference type="Pfam" id="PF14464"/>
    </source>
</evidence>
<dbReference type="GO" id="GO:0006508">
    <property type="term" value="P:proteolysis"/>
    <property type="evidence" value="ECO:0007669"/>
    <property type="project" value="UniProtKB-KW"/>
</dbReference>
<dbReference type="Gene3D" id="3.40.50.720">
    <property type="entry name" value="NAD(P)-binding Rossmann-like Domain"/>
    <property type="match status" value="1"/>
</dbReference>
<gene>
    <name evidence="8" type="ORF">HF690_00185</name>
</gene>
<evidence type="ECO:0000256" key="3">
    <source>
        <dbReference type="ARBA" id="ARBA00022801"/>
    </source>
</evidence>
<accession>A0A846ZID4</accession>
<dbReference type="Pfam" id="PF00899">
    <property type="entry name" value="ThiF"/>
    <property type="match status" value="1"/>
</dbReference>
<dbReference type="SUPFAM" id="SSF69572">
    <property type="entry name" value="Activating enzymes of the ubiquitin-like proteins"/>
    <property type="match status" value="1"/>
</dbReference>
<dbReference type="RefSeq" id="WP_168608047.1">
    <property type="nucleotide sequence ID" value="NZ_JAAZQD010000001.1"/>
</dbReference>
<keyword evidence="2" id="KW-0479">Metal-binding</keyword>
<dbReference type="AlphaFoldDB" id="A0A846ZID4"/>
<name>A0A846ZID4_9GAMM</name>
<keyword evidence="4" id="KW-0862">Zinc</keyword>
<evidence type="ECO:0000256" key="4">
    <source>
        <dbReference type="ARBA" id="ARBA00022833"/>
    </source>
</evidence>
<comment type="caution">
    <text evidence="8">The sequence shown here is derived from an EMBL/GenBank/DDBJ whole genome shotgun (WGS) entry which is preliminary data.</text>
</comment>